<dbReference type="Pfam" id="PF06985">
    <property type="entry name" value="HET"/>
    <property type="match status" value="1"/>
</dbReference>
<accession>A0AAJ0D9F4</accession>
<dbReference type="Proteomes" id="UP001271007">
    <property type="component" value="Unassembled WGS sequence"/>
</dbReference>
<feature type="region of interest" description="Disordered" evidence="1">
    <location>
        <begin position="427"/>
        <end position="452"/>
    </location>
</feature>
<sequence length="575" mass="66067">MESRNGVLDSARPLYQPIEKVDTRLLILEPKQTDSRLTAELVTSTIGGCRGALIREKNELQGHIDYTAVSYRWGEDDPEWPIFISGNQILIKKSLYWFMQQYRHNTEKLVLWIDALCINQDDDDEKAVQVSRMLEIYKNAKDVIVWLGEGNEQTRKAIKFIEESSKWSTGGPWLDWSRNTDNEVILGAEDLYNREWIRRIWVVQEVWAARQIVVWCGSSSVSWTAYMGGARHEIGDRDNWQTRTTSDGTFGPQIKLEFQQALQNLWESSQPQLDINIGENLQRTMLQLLLNTTTLGFKEEHDRIYPLLNMAADGMDFDIDYTSPAATVFAKFTKHLMKRSGIHTVLALDGRFGGKVAGHELPSWSLDWRSVTPMEYFESKDMSTIADSFRYYQAVNKLDSDTEPLEHLTLRGCRIAIIGANASESQPRHRLTLSSNEFETEPETGSSTTPRNSRLLVNVPFTYIEPVRNIEDLERTSYKEPYINHTRRLKTLAVPLNVKDGDLVVLVKDSYLPLVMRSVPTVHKDLAGQFQFVGYALAVDQRKEGKKSRHKSGRSILGRFDFLRAYYADEFFTLI</sequence>
<proteinExistence type="predicted"/>
<dbReference type="EMBL" id="JAWDJX010000158">
    <property type="protein sequence ID" value="KAK3045745.1"/>
    <property type="molecule type" value="Genomic_DNA"/>
</dbReference>
<protein>
    <recommendedName>
        <fullName evidence="2">Heterokaryon incompatibility domain-containing protein</fullName>
    </recommendedName>
</protein>
<evidence type="ECO:0000313" key="3">
    <source>
        <dbReference type="EMBL" id="KAK3045745.1"/>
    </source>
</evidence>
<evidence type="ECO:0000259" key="2">
    <source>
        <dbReference type="Pfam" id="PF06985"/>
    </source>
</evidence>
<evidence type="ECO:0000256" key="1">
    <source>
        <dbReference type="SAM" id="MobiDB-lite"/>
    </source>
</evidence>
<reference evidence="3" key="1">
    <citation type="submission" date="2023-04" db="EMBL/GenBank/DDBJ databases">
        <title>Black Yeasts Isolated from many extreme environments.</title>
        <authorList>
            <person name="Coleine C."/>
            <person name="Stajich J.E."/>
            <person name="Selbmann L."/>
        </authorList>
    </citation>
    <scope>NUCLEOTIDE SEQUENCE</scope>
    <source>
        <strain evidence="3">CCFEE 5312</strain>
    </source>
</reference>
<comment type="caution">
    <text evidence="3">The sequence shown here is derived from an EMBL/GenBank/DDBJ whole genome shotgun (WGS) entry which is preliminary data.</text>
</comment>
<dbReference type="AlphaFoldDB" id="A0AAJ0D9F4"/>
<dbReference type="InterPro" id="IPR010730">
    <property type="entry name" value="HET"/>
</dbReference>
<feature type="domain" description="Heterokaryon incompatibility" evidence="2">
    <location>
        <begin position="66"/>
        <end position="205"/>
    </location>
</feature>
<gene>
    <name evidence="3" type="ORF">LTR09_012713</name>
</gene>
<keyword evidence="4" id="KW-1185">Reference proteome</keyword>
<dbReference type="PANTHER" id="PTHR24148:SF64">
    <property type="entry name" value="HETEROKARYON INCOMPATIBILITY DOMAIN-CONTAINING PROTEIN"/>
    <property type="match status" value="1"/>
</dbReference>
<organism evidence="3 4">
    <name type="scientific">Extremus antarcticus</name>
    <dbReference type="NCBI Taxonomy" id="702011"/>
    <lineage>
        <taxon>Eukaryota</taxon>
        <taxon>Fungi</taxon>
        <taxon>Dikarya</taxon>
        <taxon>Ascomycota</taxon>
        <taxon>Pezizomycotina</taxon>
        <taxon>Dothideomycetes</taxon>
        <taxon>Dothideomycetidae</taxon>
        <taxon>Mycosphaerellales</taxon>
        <taxon>Extremaceae</taxon>
        <taxon>Extremus</taxon>
    </lineage>
</organism>
<evidence type="ECO:0000313" key="4">
    <source>
        <dbReference type="Proteomes" id="UP001271007"/>
    </source>
</evidence>
<dbReference type="InterPro" id="IPR052895">
    <property type="entry name" value="HetReg/Transcr_Mod"/>
</dbReference>
<dbReference type="PANTHER" id="PTHR24148">
    <property type="entry name" value="ANKYRIN REPEAT DOMAIN-CONTAINING PROTEIN 39 HOMOLOG-RELATED"/>
    <property type="match status" value="1"/>
</dbReference>
<name>A0AAJ0D9F4_9PEZI</name>